<feature type="non-terminal residue" evidence="1">
    <location>
        <position position="77"/>
    </location>
</feature>
<sequence>MDLGCGIFVLMAFVRVVYSGIKLYAYCLDCHIEPICGYFGPLIDQPHISIQLAVKILRFINCMLYSSNNIVSHIGNI</sequence>
<evidence type="ECO:0000313" key="2">
    <source>
        <dbReference type="Proteomes" id="UP001208570"/>
    </source>
</evidence>
<proteinExistence type="predicted"/>
<organism evidence="1 2">
    <name type="scientific">Paralvinella palmiformis</name>
    <dbReference type="NCBI Taxonomy" id="53620"/>
    <lineage>
        <taxon>Eukaryota</taxon>
        <taxon>Metazoa</taxon>
        <taxon>Spiralia</taxon>
        <taxon>Lophotrochozoa</taxon>
        <taxon>Annelida</taxon>
        <taxon>Polychaeta</taxon>
        <taxon>Sedentaria</taxon>
        <taxon>Canalipalpata</taxon>
        <taxon>Terebellida</taxon>
        <taxon>Terebelliformia</taxon>
        <taxon>Alvinellidae</taxon>
        <taxon>Paralvinella</taxon>
    </lineage>
</organism>
<protein>
    <submittedName>
        <fullName evidence="1">Uncharacterized protein</fullName>
    </submittedName>
</protein>
<keyword evidence="2" id="KW-1185">Reference proteome</keyword>
<comment type="caution">
    <text evidence="1">The sequence shown here is derived from an EMBL/GenBank/DDBJ whole genome shotgun (WGS) entry which is preliminary data.</text>
</comment>
<reference evidence="1" key="1">
    <citation type="journal article" date="2023" name="Mol. Biol. Evol.">
        <title>Third-Generation Sequencing Reveals the Adaptive Role of the Epigenome in Three Deep-Sea Polychaetes.</title>
        <authorList>
            <person name="Perez M."/>
            <person name="Aroh O."/>
            <person name="Sun Y."/>
            <person name="Lan Y."/>
            <person name="Juniper S.K."/>
            <person name="Young C.R."/>
            <person name="Angers B."/>
            <person name="Qian P.Y."/>
        </authorList>
    </citation>
    <scope>NUCLEOTIDE SEQUENCE</scope>
    <source>
        <strain evidence="1">P08H-3</strain>
    </source>
</reference>
<name>A0AAD9MPL2_9ANNE</name>
<dbReference type="Proteomes" id="UP001208570">
    <property type="component" value="Unassembled WGS sequence"/>
</dbReference>
<gene>
    <name evidence="1" type="ORF">LSH36_2092g00007</name>
</gene>
<evidence type="ECO:0000313" key="1">
    <source>
        <dbReference type="EMBL" id="KAK2139046.1"/>
    </source>
</evidence>
<accession>A0AAD9MPL2</accession>
<dbReference type="AlphaFoldDB" id="A0AAD9MPL2"/>
<dbReference type="EMBL" id="JAODUP010002082">
    <property type="protein sequence ID" value="KAK2139046.1"/>
    <property type="molecule type" value="Genomic_DNA"/>
</dbReference>